<dbReference type="EMBL" id="VIBQ01000017">
    <property type="protein sequence ID" value="KAB8360880.1"/>
    <property type="molecule type" value="Genomic_DNA"/>
</dbReference>
<dbReference type="AlphaFoldDB" id="A0A5N6KYX2"/>
<protein>
    <submittedName>
        <fullName evidence="1">Uncharacterized protein</fullName>
    </submittedName>
</protein>
<dbReference type="Proteomes" id="UP000327013">
    <property type="component" value="Unassembled WGS sequence"/>
</dbReference>
<reference evidence="1 2" key="1">
    <citation type="submission" date="2019-06" db="EMBL/GenBank/DDBJ databases">
        <title>A chromosomal-level reference genome of Carpinus fangiana (Coryloideae, Betulaceae).</title>
        <authorList>
            <person name="Yang X."/>
            <person name="Wang Z."/>
            <person name="Zhang L."/>
            <person name="Hao G."/>
            <person name="Liu J."/>
            <person name="Yang Y."/>
        </authorList>
    </citation>
    <scope>NUCLEOTIDE SEQUENCE [LARGE SCALE GENOMIC DNA]</scope>
    <source>
        <strain evidence="1">Cfa_2016G</strain>
        <tissue evidence="1">Leaf</tissue>
    </source>
</reference>
<proteinExistence type="predicted"/>
<gene>
    <name evidence="1" type="ORF">FH972_024614</name>
</gene>
<sequence length="281" mass="30752">MALAHGGPMHATLTLSPVLASGTPPDNVDQCQASRCRVSVAAIAGQLDTFCSRPTAASIGENLSRLCHDGEQVAASRAFARQFVRTRTAYADQGSRFHLVMAACMLASPHLWDLDGPENLCRHFRNPSCRHSQCACARKIRRTSSCHRRFLPSASREYRVLRTTKTEKIQIAIGGRPDQPGRHTAYARAEDAQRCLHPACMPDAAVRPSAVGENGSRNLTSCVHAFAEGGRRTASRGGAPYDDRSCDERSASLFDAQRPCIFRPQESERGVANTTYRLHPH</sequence>
<evidence type="ECO:0000313" key="2">
    <source>
        <dbReference type="Proteomes" id="UP000327013"/>
    </source>
</evidence>
<evidence type="ECO:0000313" key="1">
    <source>
        <dbReference type="EMBL" id="KAB8360880.1"/>
    </source>
</evidence>
<comment type="caution">
    <text evidence="1">The sequence shown here is derived from an EMBL/GenBank/DDBJ whole genome shotgun (WGS) entry which is preliminary data.</text>
</comment>
<name>A0A5N6KYX2_9ROSI</name>
<organism evidence="1 2">
    <name type="scientific">Carpinus fangiana</name>
    <dbReference type="NCBI Taxonomy" id="176857"/>
    <lineage>
        <taxon>Eukaryota</taxon>
        <taxon>Viridiplantae</taxon>
        <taxon>Streptophyta</taxon>
        <taxon>Embryophyta</taxon>
        <taxon>Tracheophyta</taxon>
        <taxon>Spermatophyta</taxon>
        <taxon>Magnoliopsida</taxon>
        <taxon>eudicotyledons</taxon>
        <taxon>Gunneridae</taxon>
        <taxon>Pentapetalae</taxon>
        <taxon>rosids</taxon>
        <taxon>fabids</taxon>
        <taxon>Fagales</taxon>
        <taxon>Betulaceae</taxon>
        <taxon>Carpinus</taxon>
    </lineage>
</organism>
<accession>A0A5N6KYX2</accession>
<keyword evidence="2" id="KW-1185">Reference proteome</keyword>